<reference evidence="2" key="1">
    <citation type="submission" date="2013-07" db="EMBL/GenBank/DDBJ databases">
        <title>The genome of Eucalyptus grandis.</title>
        <authorList>
            <person name="Schmutz J."/>
            <person name="Hayes R."/>
            <person name="Myburg A."/>
            <person name="Tuskan G."/>
            <person name="Grattapaglia D."/>
            <person name="Rokhsar D.S."/>
        </authorList>
    </citation>
    <scope>NUCLEOTIDE SEQUENCE</scope>
    <source>
        <tissue evidence="2">Leaf extractions</tissue>
    </source>
</reference>
<organism evidence="2">
    <name type="scientific">Eucalyptus grandis</name>
    <name type="common">Flooded gum</name>
    <dbReference type="NCBI Taxonomy" id="71139"/>
    <lineage>
        <taxon>Eukaryota</taxon>
        <taxon>Viridiplantae</taxon>
        <taxon>Streptophyta</taxon>
        <taxon>Embryophyta</taxon>
        <taxon>Tracheophyta</taxon>
        <taxon>Spermatophyta</taxon>
        <taxon>Magnoliopsida</taxon>
        <taxon>eudicotyledons</taxon>
        <taxon>Gunneridae</taxon>
        <taxon>Pentapetalae</taxon>
        <taxon>rosids</taxon>
        <taxon>malvids</taxon>
        <taxon>Myrtales</taxon>
        <taxon>Myrtaceae</taxon>
        <taxon>Myrtoideae</taxon>
        <taxon>Eucalypteae</taxon>
        <taxon>Eucalyptus</taxon>
    </lineage>
</organism>
<name>A0A059BI77_EUCGR</name>
<evidence type="ECO:0000313" key="2">
    <source>
        <dbReference type="EMBL" id="KCW65749.1"/>
    </source>
</evidence>
<gene>
    <name evidence="2" type="ORF">EUGRSUZ_G03117</name>
</gene>
<dbReference type="Gramene" id="KCW65749">
    <property type="protein sequence ID" value="KCW65749"/>
    <property type="gene ID" value="EUGRSUZ_G03117"/>
</dbReference>
<dbReference type="EMBL" id="KK198759">
    <property type="protein sequence ID" value="KCW65749.1"/>
    <property type="molecule type" value="Genomic_DNA"/>
</dbReference>
<proteinExistence type="predicted"/>
<evidence type="ECO:0000256" key="1">
    <source>
        <dbReference type="SAM" id="MobiDB-lite"/>
    </source>
</evidence>
<feature type="compositionally biased region" description="Polar residues" evidence="1">
    <location>
        <begin position="26"/>
        <end position="35"/>
    </location>
</feature>
<sequence length="73" mass="8229">MTSSPARKIRNMRNKLNDEGGGAGSKSCSIPNKGSSRSHHLGKMYLMIRCKITSGSRNLTLKRLMHLNCQRRR</sequence>
<feature type="region of interest" description="Disordered" evidence="1">
    <location>
        <begin position="1"/>
        <end position="36"/>
    </location>
</feature>
<dbReference type="AlphaFoldDB" id="A0A059BI77"/>
<dbReference type="InParanoid" id="A0A059BI77"/>
<accession>A0A059BI77</accession>
<protein>
    <submittedName>
        <fullName evidence="2">Uncharacterized protein</fullName>
    </submittedName>
</protein>